<dbReference type="CDD" id="cd11286">
    <property type="entry name" value="ADF_cofilin_like"/>
    <property type="match status" value="1"/>
</dbReference>
<evidence type="ECO:0000256" key="1">
    <source>
        <dbReference type="ARBA" id="ARBA00004109"/>
    </source>
</evidence>
<evidence type="ECO:0000313" key="7">
    <source>
        <dbReference type="EMBL" id="EYE90103.1"/>
    </source>
</evidence>
<reference evidence="8" key="1">
    <citation type="journal article" date="2014" name="Nat. Commun.">
        <title>Genomic adaptations of the halophilic Dead Sea filamentous fungus Eurotium rubrum.</title>
        <authorList>
            <person name="Kis-Papo T."/>
            <person name="Weig A.R."/>
            <person name="Riley R."/>
            <person name="Persoh D."/>
            <person name="Salamov A."/>
            <person name="Sun H."/>
            <person name="Lipzen A."/>
            <person name="Wasser S.P."/>
            <person name="Rambold G."/>
            <person name="Grigoriev I.V."/>
            <person name="Nevo E."/>
        </authorList>
    </citation>
    <scope>NUCLEOTIDE SEQUENCE [LARGE SCALE GENOMIC DNA]</scope>
    <source>
        <strain evidence="8">CBS 135680</strain>
    </source>
</reference>
<evidence type="ECO:0000256" key="3">
    <source>
        <dbReference type="ARBA" id="ARBA00015630"/>
    </source>
</evidence>
<dbReference type="PANTHER" id="PTHR11913">
    <property type="entry name" value="COFILIN-RELATED"/>
    <property type="match status" value="1"/>
</dbReference>
<dbReference type="Gene3D" id="3.40.20.10">
    <property type="entry name" value="Severin"/>
    <property type="match status" value="1"/>
</dbReference>
<name>A0A017RZB6_ASPRC</name>
<dbReference type="InterPro" id="IPR002108">
    <property type="entry name" value="ADF-H"/>
</dbReference>
<dbReference type="GO" id="GO:0003779">
    <property type="term" value="F:actin binding"/>
    <property type="evidence" value="ECO:0007669"/>
    <property type="project" value="UniProtKB-KW"/>
</dbReference>
<dbReference type="SUPFAM" id="SSF55753">
    <property type="entry name" value="Actin depolymerizing proteins"/>
    <property type="match status" value="1"/>
</dbReference>
<evidence type="ECO:0000256" key="5">
    <source>
        <dbReference type="ARBA" id="ARBA00032427"/>
    </source>
</evidence>
<dbReference type="Pfam" id="PF00241">
    <property type="entry name" value="Cofilin_ADF"/>
    <property type="match status" value="1"/>
</dbReference>
<evidence type="ECO:0000313" key="8">
    <source>
        <dbReference type="Proteomes" id="UP000019804"/>
    </source>
</evidence>
<dbReference type="EMBL" id="KK088472">
    <property type="protein sequence ID" value="EYE90103.1"/>
    <property type="molecule type" value="Genomic_DNA"/>
</dbReference>
<dbReference type="GO" id="GO:0030042">
    <property type="term" value="P:actin filament depolymerization"/>
    <property type="evidence" value="ECO:0007669"/>
    <property type="project" value="InterPro"/>
</dbReference>
<feature type="domain" description="ADF-H" evidence="6">
    <location>
        <begin position="4"/>
        <end position="146"/>
    </location>
</feature>
<keyword evidence="4" id="KW-0009">Actin-binding</keyword>
<keyword evidence="8" id="KW-1185">Reference proteome</keyword>
<dbReference type="GeneID" id="63694964"/>
<dbReference type="STRING" id="1388766.A0A017RZB6"/>
<evidence type="ECO:0000256" key="2">
    <source>
        <dbReference type="ARBA" id="ARBA00006844"/>
    </source>
</evidence>
<dbReference type="GO" id="GO:0016363">
    <property type="term" value="C:nuclear matrix"/>
    <property type="evidence" value="ECO:0007669"/>
    <property type="project" value="UniProtKB-SubCell"/>
</dbReference>
<dbReference type="GO" id="GO:0015629">
    <property type="term" value="C:actin cytoskeleton"/>
    <property type="evidence" value="ECO:0007669"/>
    <property type="project" value="InterPro"/>
</dbReference>
<organism evidence="7 8">
    <name type="scientific">Aspergillus ruber (strain CBS 135680)</name>
    <dbReference type="NCBI Taxonomy" id="1388766"/>
    <lineage>
        <taxon>Eukaryota</taxon>
        <taxon>Fungi</taxon>
        <taxon>Dikarya</taxon>
        <taxon>Ascomycota</taxon>
        <taxon>Pezizomycotina</taxon>
        <taxon>Eurotiomycetes</taxon>
        <taxon>Eurotiomycetidae</taxon>
        <taxon>Eurotiales</taxon>
        <taxon>Aspergillaceae</taxon>
        <taxon>Aspergillus</taxon>
        <taxon>Aspergillus subgen. Aspergillus</taxon>
    </lineage>
</organism>
<dbReference type="InterPro" id="IPR029006">
    <property type="entry name" value="ADF-H/Gelsolin-like_dom_sf"/>
</dbReference>
<dbReference type="OrthoDB" id="10249245at2759"/>
<sequence length="152" mass="17286">MSIPSGVNVPNECIAAFKRLLYHRGTSRPTFVIYRISEDNTSVIVEESSSEKNYEAFLKKLTSAVDHEGNPAPRYAVYDVEYDLNDDGRRATVIFISWMPVETSTRFRMLYAATKEQLRRALDVKVSIHADDLLDIEWKAVLREASGGRARV</sequence>
<comment type="subcellular location">
    <subcellularLocation>
        <location evidence="1">Nucleus matrix</location>
    </subcellularLocation>
</comment>
<evidence type="ECO:0000256" key="4">
    <source>
        <dbReference type="ARBA" id="ARBA00023203"/>
    </source>
</evidence>
<evidence type="ECO:0000259" key="6">
    <source>
        <dbReference type="PROSITE" id="PS51263"/>
    </source>
</evidence>
<comment type="similarity">
    <text evidence="2">Belongs to the actin-binding proteins ADF family.</text>
</comment>
<gene>
    <name evidence="7" type="ORF">EURHEDRAFT_390604</name>
</gene>
<proteinExistence type="inferred from homology"/>
<accession>A0A017RZB6</accession>
<dbReference type="HOGENOM" id="CLU_094004_4_1_1"/>
<dbReference type="Proteomes" id="UP000019804">
    <property type="component" value="Unassembled WGS sequence"/>
</dbReference>
<dbReference type="RefSeq" id="XP_040633793.1">
    <property type="nucleotide sequence ID" value="XM_040779840.1"/>
</dbReference>
<dbReference type="InterPro" id="IPR017904">
    <property type="entry name" value="ADF/Cofilin"/>
</dbReference>
<dbReference type="SMART" id="SM00102">
    <property type="entry name" value="ADF"/>
    <property type="match status" value="1"/>
</dbReference>
<protein>
    <recommendedName>
        <fullName evidence="3">Cofilin</fullName>
    </recommendedName>
    <alternativeName>
        <fullName evidence="5">Actin-depolymerizing factor 1</fullName>
    </alternativeName>
</protein>
<dbReference type="AlphaFoldDB" id="A0A017RZB6"/>
<dbReference type="PROSITE" id="PS51263">
    <property type="entry name" value="ADF_H"/>
    <property type="match status" value="1"/>
</dbReference>